<feature type="binding site" evidence="5">
    <location>
        <position position="12"/>
    </location>
    <ligand>
        <name>[4Fe-4S] cluster</name>
        <dbReference type="ChEBI" id="CHEBI:49883"/>
    </ligand>
</feature>
<feature type="binding site" evidence="5">
    <location>
        <position position="101"/>
    </location>
    <ligand>
        <name>[4Fe-4S] cluster</name>
        <dbReference type="ChEBI" id="CHEBI:49883"/>
    </ligand>
</feature>
<feature type="binding site" evidence="5">
    <location>
        <position position="237"/>
    </location>
    <ligand>
        <name>isopentenyl diphosphate</name>
        <dbReference type="ChEBI" id="CHEBI:128769"/>
    </ligand>
</feature>
<feature type="binding site" evidence="5">
    <location>
        <position position="43"/>
    </location>
    <ligand>
        <name>isopentenyl diphosphate</name>
        <dbReference type="ChEBI" id="CHEBI:128769"/>
    </ligand>
</feature>
<dbReference type="STRING" id="1895771.BGO89_02390"/>
<evidence type="ECO:0000256" key="3">
    <source>
        <dbReference type="ARBA" id="ARBA00023004"/>
    </source>
</evidence>
<feature type="binding site" evidence="5">
    <location>
        <position position="238"/>
    </location>
    <ligand>
        <name>(2E)-4-hydroxy-3-methylbut-2-enyl diphosphate</name>
        <dbReference type="ChEBI" id="CHEBI:128753"/>
    </ligand>
</feature>
<keyword evidence="2 5" id="KW-0479">Metal-binding</keyword>
<comment type="cofactor">
    <cofactor evidence="5">
        <name>[4Fe-4S] cluster</name>
        <dbReference type="ChEBI" id="CHEBI:49883"/>
    </cofactor>
    <text evidence="5">Binds 1 [4Fe-4S] cluster per subunit.</text>
</comment>
<comment type="catalytic activity">
    <reaction evidence="5">
        <text>isopentenyl diphosphate + 2 oxidized [2Fe-2S]-[ferredoxin] + H2O = (2E)-4-hydroxy-3-methylbut-2-enyl diphosphate + 2 reduced [2Fe-2S]-[ferredoxin] + 2 H(+)</text>
        <dbReference type="Rhea" id="RHEA:24488"/>
        <dbReference type="Rhea" id="RHEA-COMP:10000"/>
        <dbReference type="Rhea" id="RHEA-COMP:10001"/>
        <dbReference type="ChEBI" id="CHEBI:15377"/>
        <dbReference type="ChEBI" id="CHEBI:15378"/>
        <dbReference type="ChEBI" id="CHEBI:33737"/>
        <dbReference type="ChEBI" id="CHEBI:33738"/>
        <dbReference type="ChEBI" id="CHEBI:128753"/>
        <dbReference type="ChEBI" id="CHEBI:128769"/>
        <dbReference type="EC" id="1.17.7.4"/>
    </reaction>
</comment>
<proteinExistence type="inferred from homology"/>
<dbReference type="InterPro" id="IPR003451">
    <property type="entry name" value="LytB/IspH"/>
</dbReference>
<evidence type="ECO:0000256" key="2">
    <source>
        <dbReference type="ARBA" id="ARBA00022723"/>
    </source>
</evidence>
<dbReference type="PANTHER" id="PTHR30426">
    <property type="entry name" value="4-HYDROXY-3-METHYLBUT-2-ENYL DIPHOSPHATE REDUCTASE"/>
    <property type="match status" value="1"/>
</dbReference>
<organism evidence="6 7">
    <name type="scientific">Candidatus Kapaibacterium thiocyanatum</name>
    <dbReference type="NCBI Taxonomy" id="1895771"/>
    <lineage>
        <taxon>Bacteria</taxon>
        <taxon>Pseudomonadati</taxon>
        <taxon>Candidatus Kapaibacteriota</taxon>
        <taxon>Candidatus Kapaibacteriia</taxon>
        <taxon>Candidatus Kapaibacteriales</taxon>
        <taxon>Candidatus Kapaibacteriaceae</taxon>
        <taxon>Candidatus Kapaibacterium</taxon>
    </lineage>
</organism>
<comment type="function">
    <text evidence="5">Catalyzes the conversion of 1-hydroxy-2-methyl-2-(E)-butenyl 4-diphosphate (HMBPP) into a mixture of isopentenyl diphosphate (IPP) and dimethylallyl diphosphate (DMAPP). Acts in the terminal step of the DOXP/MEP pathway for isoprenoid precursor biosynthesis.</text>
</comment>
<feature type="binding site" evidence="5">
    <location>
        <position position="43"/>
    </location>
    <ligand>
        <name>(2E)-4-hydroxy-3-methylbut-2-enyl diphosphate</name>
        <dbReference type="ChEBI" id="CHEBI:128753"/>
    </ligand>
</feature>
<evidence type="ECO:0000313" key="6">
    <source>
        <dbReference type="EMBL" id="OJX59286.1"/>
    </source>
</evidence>
<dbReference type="EMBL" id="MKVH01000013">
    <property type="protein sequence ID" value="OJX59286.1"/>
    <property type="molecule type" value="Genomic_DNA"/>
</dbReference>
<feature type="binding site" evidence="5">
    <location>
        <position position="43"/>
    </location>
    <ligand>
        <name>dimethylallyl diphosphate</name>
        <dbReference type="ChEBI" id="CHEBI:57623"/>
    </ligand>
</feature>
<sequence>MNVTIDRFSGFCWGVVRTVQIAEDQLARERANRNVYVLGHIIHNPSEIARLEAKGLETVSVDDFERLAHSGAKVIIRAHGEPPATYRKAWEYGIEIIDATCPVVTKLQERVRKFYDQQYQIVIFGKKDHAEVLGVRGVVHDNCVVVKNVDEALALVDPARKTVLFSQTTMDRPTFQAIRDALKARIAELVVDTIEEIATEFHAKDTICGQVSGREGQLAQFASNNDVVIFVAGRASSNGKVLYDVAHASNPRTYFIENASELNDEWFAGAETVGISGATSTPQWYMEEVAEAIRTRYN</sequence>
<dbReference type="GO" id="GO:0019288">
    <property type="term" value="P:isopentenyl diphosphate biosynthetic process, methylerythritol 4-phosphate pathway"/>
    <property type="evidence" value="ECO:0007669"/>
    <property type="project" value="UniProtKB-UniRule"/>
</dbReference>
<dbReference type="Proteomes" id="UP000184233">
    <property type="component" value="Unassembled WGS sequence"/>
</dbReference>
<feature type="binding site" evidence="5">
    <location>
        <position position="236"/>
    </location>
    <ligand>
        <name>(2E)-4-hydroxy-3-methylbut-2-enyl diphosphate</name>
        <dbReference type="ChEBI" id="CHEBI:128753"/>
    </ligand>
</feature>
<comment type="caution">
    <text evidence="6">The sequence shown here is derived from an EMBL/GenBank/DDBJ whole genome shotgun (WGS) entry which is preliminary data.</text>
</comment>
<dbReference type="GO" id="GO:0050992">
    <property type="term" value="P:dimethylallyl diphosphate biosynthetic process"/>
    <property type="evidence" value="ECO:0007669"/>
    <property type="project" value="UniProtKB-UniRule"/>
</dbReference>
<feature type="binding site" evidence="5">
    <location>
        <position position="238"/>
    </location>
    <ligand>
        <name>isopentenyl diphosphate</name>
        <dbReference type="ChEBI" id="CHEBI:128769"/>
    </ligand>
</feature>
<dbReference type="UniPathway" id="UPA00059">
    <property type="reaction ID" value="UER00105"/>
</dbReference>
<keyword evidence="1 5" id="KW-0004">4Fe-4S</keyword>
<comment type="similarity">
    <text evidence="5">Belongs to the IspH family.</text>
</comment>
<feature type="binding site" evidence="5">
    <location>
        <position position="79"/>
    </location>
    <ligand>
        <name>(2E)-4-hydroxy-3-methylbut-2-enyl diphosphate</name>
        <dbReference type="ChEBI" id="CHEBI:128753"/>
    </ligand>
</feature>
<feature type="binding site" evidence="5">
    <location>
        <position position="129"/>
    </location>
    <ligand>
        <name>isopentenyl diphosphate</name>
        <dbReference type="ChEBI" id="CHEBI:128769"/>
    </ligand>
</feature>
<dbReference type="Pfam" id="PF02401">
    <property type="entry name" value="LYTB"/>
    <property type="match status" value="1"/>
</dbReference>
<dbReference type="Gene3D" id="3.40.50.11270">
    <property type="match status" value="1"/>
</dbReference>
<dbReference type="GO" id="GO:0046872">
    <property type="term" value="F:metal ion binding"/>
    <property type="evidence" value="ECO:0007669"/>
    <property type="project" value="UniProtKB-KW"/>
</dbReference>
<feature type="active site" description="Proton donor" evidence="5">
    <location>
        <position position="131"/>
    </location>
</feature>
<feature type="binding site" evidence="5">
    <location>
        <position position="237"/>
    </location>
    <ligand>
        <name>(2E)-4-hydroxy-3-methylbut-2-enyl diphosphate</name>
        <dbReference type="ChEBI" id="CHEBI:128753"/>
    </ligand>
</feature>
<dbReference type="EC" id="1.17.7.4" evidence="5"/>
<feature type="binding site" evidence="5">
    <location>
        <position position="79"/>
    </location>
    <ligand>
        <name>dimethylallyl diphosphate</name>
        <dbReference type="ChEBI" id="CHEBI:57623"/>
    </ligand>
</feature>
<dbReference type="Gene3D" id="3.40.1010.20">
    <property type="entry name" value="4-hydroxy-3-methylbut-2-enyl diphosphate reductase, catalytic domain"/>
    <property type="match status" value="2"/>
</dbReference>
<feature type="binding site" evidence="5">
    <location>
        <position position="208"/>
    </location>
    <ligand>
        <name>[4Fe-4S] cluster</name>
        <dbReference type="ChEBI" id="CHEBI:49883"/>
    </ligand>
</feature>
<keyword evidence="3 5" id="KW-0408">Iron</keyword>
<dbReference type="GO" id="GO:0051539">
    <property type="term" value="F:4 iron, 4 sulfur cluster binding"/>
    <property type="evidence" value="ECO:0007669"/>
    <property type="project" value="UniProtKB-UniRule"/>
</dbReference>
<evidence type="ECO:0000313" key="7">
    <source>
        <dbReference type="Proteomes" id="UP000184233"/>
    </source>
</evidence>
<feature type="binding site" evidence="5">
    <location>
        <position position="129"/>
    </location>
    <ligand>
        <name>dimethylallyl diphosphate</name>
        <dbReference type="ChEBI" id="CHEBI:57623"/>
    </ligand>
</feature>
<keyword evidence="5" id="KW-0560">Oxidoreductase</keyword>
<comment type="pathway">
    <text evidence="5">Isoprenoid biosynthesis; isopentenyl diphosphate biosynthesis via DXP pathway; isopentenyl diphosphate from 1-deoxy-D-xylulose 5-phosphate: step 6/6.</text>
</comment>
<reference evidence="6 7" key="1">
    <citation type="submission" date="2016-09" db="EMBL/GenBank/DDBJ databases">
        <title>Genome-resolved meta-omics ties microbial dynamics to process performance in biotechnology for thiocyanate degradation.</title>
        <authorList>
            <person name="Kantor R.S."/>
            <person name="Huddy R.J."/>
            <person name="Iyer R."/>
            <person name="Thomas B.C."/>
            <person name="Brown C.T."/>
            <person name="Anantharaman K."/>
            <person name="Tringe S."/>
            <person name="Hettich R.L."/>
            <person name="Harrison S.T."/>
            <person name="Banfield J.F."/>
        </authorList>
    </citation>
    <scope>NUCLEOTIDE SEQUENCE [LARGE SCALE GENOMIC DNA]</scope>
    <source>
        <strain evidence="6">59-99</strain>
    </source>
</reference>
<comment type="catalytic activity">
    <reaction evidence="5">
        <text>dimethylallyl diphosphate + 2 oxidized [2Fe-2S]-[ferredoxin] + H2O = (2E)-4-hydroxy-3-methylbut-2-enyl diphosphate + 2 reduced [2Fe-2S]-[ferredoxin] + 2 H(+)</text>
        <dbReference type="Rhea" id="RHEA:24825"/>
        <dbReference type="Rhea" id="RHEA-COMP:10000"/>
        <dbReference type="Rhea" id="RHEA-COMP:10001"/>
        <dbReference type="ChEBI" id="CHEBI:15377"/>
        <dbReference type="ChEBI" id="CHEBI:15378"/>
        <dbReference type="ChEBI" id="CHEBI:33737"/>
        <dbReference type="ChEBI" id="CHEBI:33738"/>
        <dbReference type="ChEBI" id="CHEBI:57623"/>
        <dbReference type="ChEBI" id="CHEBI:128753"/>
        <dbReference type="EC" id="1.17.7.4"/>
    </reaction>
</comment>
<keyword evidence="5" id="KW-0414">Isoprene biosynthesis</keyword>
<feature type="binding site" evidence="5">
    <location>
        <position position="238"/>
    </location>
    <ligand>
        <name>dimethylallyl diphosphate</name>
        <dbReference type="ChEBI" id="CHEBI:57623"/>
    </ligand>
</feature>
<feature type="binding site" evidence="5">
    <location>
        <position position="236"/>
    </location>
    <ligand>
        <name>isopentenyl diphosphate</name>
        <dbReference type="ChEBI" id="CHEBI:128769"/>
    </ligand>
</feature>
<feature type="binding site" evidence="5">
    <location>
        <position position="79"/>
    </location>
    <ligand>
        <name>isopentenyl diphosphate</name>
        <dbReference type="ChEBI" id="CHEBI:128769"/>
    </ligand>
</feature>
<feature type="binding site" evidence="5">
    <location>
        <position position="280"/>
    </location>
    <ligand>
        <name>(2E)-4-hydroxy-3-methylbut-2-enyl diphosphate</name>
        <dbReference type="ChEBI" id="CHEBI:128753"/>
    </ligand>
</feature>
<evidence type="ECO:0000256" key="1">
    <source>
        <dbReference type="ARBA" id="ARBA00022485"/>
    </source>
</evidence>
<dbReference type="UniPathway" id="UPA00056">
    <property type="reaction ID" value="UER00097"/>
</dbReference>
<dbReference type="CDD" id="cd13944">
    <property type="entry name" value="lytB_ispH"/>
    <property type="match status" value="1"/>
</dbReference>
<dbReference type="HAMAP" id="MF_00191">
    <property type="entry name" value="IspH"/>
    <property type="match status" value="1"/>
</dbReference>
<dbReference type="PANTHER" id="PTHR30426:SF0">
    <property type="entry name" value="4-HYDROXY-3-METHYLBUT-2-ENYL DIPHOSPHATE REDUCTASE"/>
    <property type="match status" value="1"/>
</dbReference>
<dbReference type="GO" id="GO:0016114">
    <property type="term" value="P:terpenoid biosynthetic process"/>
    <property type="evidence" value="ECO:0007669"/>
    <property type="project" value="UniProtKB-UniRule"/>
</dbReference>
<feature type="binding site" evidence="5">
    <location>
        <position position="237"/>
    </location>
    <ligand>
        <name>dimethylallyl diphosphate</name>
        <dbReference type="ChEBI" id="CHEBI:57623"/>
    </ligand>
</feature>
<dbReference type="NCBIfam" id="NF002187">
    <property type="entry name" value="PRK01045.1-1"/>
    <property type="match status" value="1"/>
</dbReference>
<gene>
    <name evidence="5" type="primary">ispH</name>
    <name evidence="6" type="ORF">BGO89_02390</name>
</gene>
<evidence type="ECO:0000256" key="5">
    <source>
        <dbReference type="HAMAP-Rule" id="MF_00191"/>
    </source>
</evidence>
<feature type="binding site" evidence="5">
    <location>
        <position position="129"/>
    </location>
    <ligand>
        <name>(2E)-4-hydroxy-3-methylbut-2-enyl diphosphate</name>
        <dbReference type="ChEBI" id="CHEBI:128753"/>
    </ligand>
</feature>
<name>A0A1M3L2E0_9BACT</name>
<comment type="pathway">
    <text evidence="5">Isoprenoid biosynthesis; dimethylallyl diphosphate biosynthesis; dimethylallyl diphosphate from (2E)-4-hydroxy-3-methylbutenyl diphosphate: step 1/1.</text>
</comment>
<feature type="binding site" evidence="5">
    <location>
        <position position="236"/>
    </location>
    <ligand>
        <name>dimethylallyl diphosphate</name>
        <dbReference type="ChEBI" id="CHEBI:57623"/>
    </ligand>
</feature>
<keyword evidence="4 5" id="KW-0411">Iron-sulfur</keyword>
<feature type="binding site" evidence="5">
    <location>
        <position position="168"/>
    </location>
    <ligand>
        <name>(2E)-4-hydroxy-3-methylbut-2-enyl diphosphate</name>
        <dbReference type="ChEBI" id="CHEBI:128753"/>
    </ligand>
</feature>
<dbReference type="GO" id="GO:0051745">
    <property type="term" value="F:4-hydroxy-3-methylbut-2-enyl diphosphate reductase activity"/>
    <property type="evidence" value="ECO:0007669"/>
    <property type="project" value="UniProtKB-UniRule"/>
</dbReference>
<dbReference type="NCBIfam" id="TIGR00216">
    <property type="entry name" value="ispH_lytB"/>
    <property type="match status" value="1"/>
</dbReference>
<accession>A0A1M3L2E0</accession>
<feature type="binding site" evidence="5">
    <location>
        <position position="280"/>
    </location>
    <ligand>
        <name>isopentenyl diphosphate</name>
        <dbReference type="ChEBI" id="CHEBI:128769"/>
    </ligand>
</feature>
<evidence type="ECO:0000256" key="4">
    <source>
        <dbReference type="ARBA" id="ARBA00023014"/>
    </source>
</evidence>
<feature type="binding site" evidence="5">
    <location>
        <position position="280"/>
    </location>
    <ligand>
        <name>dimethylallyl diphosphate</name>
        <dbReference type="ChEBI" id="CHEBI:57623"/>
    </ligand>
</feature>
<protein>
    <recommendedName>
        <fullName evidence="5">4-hydroxy-3-methylbut-2-enyl diphosphate reductase</fullName>
        <shortName evidence="5">HMBPP reductase</shortName>
        <ecNumber evidence="5">1.17.7.4</ecNumber>
    </recommendedName>
</protein>
<dbReference type="AlphaFoldDB" id="A0A1M3L2E0"/>